<dbReference type="GO" id="GO:0003700">
    <property type="term" value="F:DNA-binding transcription factor activity"/>
    <property type="evidence" value="ECO:0007669"/>
    <property type="project" value="TreeGrafter"/>
</dbReference>
<evidence type="ECO:0000259" key="5">
    <source>
        <dbReference type="PROSITE" id="PS51063"/>
    </source>
</evidence>
<evidence type="ECO:0000256" key="3">
    <source>
        <dbReference type="ARBA" id="ARBA00023163"/>
    </source>
</evidence>
<dbReference type="SMART" id="SM00100">
    <property type="entry name" value="cNMP"/>
    <property type="match status" value="1"/>
</dbReference>
<dbReference type="PANTHER" id="PTHR24567:SF74">
    <property type="entry name" value="HTH-TYPE TRANSCRIPTIONAL REGULATOR ARCR"/>
    <property type="match status" value="1"/>
</dbReference>
<gene>
    <name evidence="6" type="ORF">RxyAA322_01410</name>
</gene>
<evidence type="ECO:0000256" key="2">
    <source>
        <dbReference type="ARBA" id="ARBA00023125"/>
    </source>
</evidence>
<proteinExistence type="predicted"/>
<dbReference type="CDD" id="cd00038">
    <property type="entry name" value="CAP_ED"/>
    <property type="match status" value="1"/>
</dbReference>
<dbReference type="Pfam" id="PF13545">
    <property type="entry name" value="HTH_Crp_2"/>
    <property type="match status" value="1"/>
</dbReference>
<keyword evidence="1" id="KW-0805">Transcription regulation</keyword>
<feature type="domain" description="HTH crp-type" evidence="5">
    <location>
        <begin position="148"/>
        <end position="221"/>
    </location>
</feature>
<dbReference type="SUPFAM" id="SSF51206">
    <property type="entry name" value="cAMP-binding domain-like"/>
    <property type="match status" value="1"/>
</dbReference>
<dbReference type="OrthoDB" id="892842at2"/>
<dbReference type="GO" id="GO:0003677">
    <property type="term" value="F:DNA binding"/>
    <property type="evidence" value="ECO:0007669"/>
    <property type="project" value="UniProtKB-KW"/>
</dbReference>
<dbReference type="PROSITE" id="PS50042">
    <property type="entry name" value="CNMP_BINDING_3"/>
    <property type="match status" value="1"/>
</dbReference>
<sequence length="234" mass="26212">MPRHDTGGFAASSPPEGFDLKDFEEAGLRVVERRFAPKDLIFAPGDPDDQLYFLLSGVVRLYKIYGDYKEATTALLKDRGIFGKLSLVEGRWQDVFAEAVTEARVAAIQKAAIEQVVKTKPDFALKLFSSLSERLRQSDEVIESLLHREVSARLSTLLLNLGERFGREENGRVVIQVRMTHQDLANMIASTREAVSKVMSEFQREGFIETRNRRIVLLDTEALAERAAGPTGLV</sequence>
<dbReference type="FunFam" id="1.10.10.10:FF:000019">
    <property type="entry name" value="Crp/Fnr family transcriptional regulator"/>
    <property type="match status" value="1"/>
</dbReference>
<keyword evidence="2" id="KW-0238">DNA-binding</keyword>
<dbReference type="SUPFAM" id="SSF46785">
    <property type="entry name" value="Winged helix' DNA-binding domain"/>
    <property type="match status" value="1"/>
</dbReference>
<dbReference type="InterPro" id="IPR018490">
    <property type="entry name" value="cNMP-bd_dom_sf"/>
</dbReference>
<evidence type="ECO:0000256" key="1">
    <source>
        <dbReference type="ARBA" id="ARBA00023015"/>
    </source>
</evidence>
<evidence type="ECO:0000259" key="4">
    <source>
        <dbReference type="PROSITE" id="PS50042"/>
    </source>
</evidence>
<reference evidence="6" key="1">
    <citation type="journal article" date="2019" name="Microbiol. Resour. Announc.">
        <title>Complete Genome Sequence of Rubrobacter xylanophilus Strain AA3-22, Isolated from Arima Onsen in Japan.</title>
        <authorList>
            <person name="Tomariguchi N."/>
            <person name="Miyazaki K."/>
        </authorList>
    </citation>
    <scope>NUCLEOTIDE SEQUENCE [LARGE SCALE GENOMIC DNA]</scope>
    <source>
        <strain evidence="6">AA3-22</strain>
    </source>
</reference>
<name>A0A510HIU8_9ACTN</name>
<accession>A0A510HIU8</accession>
<organism evidence="6 7">
    <name type="scientific">Rubrobacter xylanophilus</name>
    <dbReference type="NCBI Taxonomy" id="49319"/>
    <lineage>
        <taxon>Bacteria</taxon>
        <taxon>Bacillati</taxon>
        <taxon>Actinomycetota</taxon>
        <taxon>Rubrobacteria</taxon>
        <taxon>Rubrobacterales</taxon>
        <taxon>Rubrobacteraceae</taxon>
        <taxon>Rubrobacter</taxon>
    </lineage>
</organism>
<keyword evidence="7" id="KW-1185">Reference proteome</keyword>
<keyword evidence="3" id="KW-0804">Transcription</keyword>
<dbReference type="Proteomes" id="UP000318065">
    <property type="component" value="Chromosome"/>
</dbReference>
<evidence type="ECO:0000313" key="7">
    <source>
        <dbReference type="Proteomes" id="UP000318065"/>
    </source>
</evidence>
<dbReference type="SMART" id="SM00419">
    <property type="entry name" value="HTH_CRP"/>
    <property type="match status" value="1"/>
</dbReference>
<dbReference type="InterPro" id="IPR036390">
    <property type="entry name" value="WH_DNA-bd_sf"/>
</dbReference>
<dbReference type="Pfam" id="PF00027">
    <property type="entry name" value="cNMP_binding"/>
    <property type="match status" value="1"/>
</dbReference>
<dbReference type="GO" id="GO:0005829">
    <property type="term" value="C:cytosol"/>
    <property type="evidence" value="ECO:0007669"/>
    <property type="project" value="TreeGrafter"/>
</dbReference>
<dbReference type="CDD" id="cd00092">
    <property type="entry name" value="HTH_CRP"/>
    <property type="match status" value="1"/>
</dbReference>
<dbReference type="PANTHER" id="PTHR24567">
    <property type="entry name" value="CRP FAMILY TRANSCRIPTIONAL REGULATORY PROTEIN"/>
    <property type="match status" value="1"/>
</dbReference>
<dbReference type="InterPro" id="IPR050397">
    <property type="entry name" value="Env_Response_Regulators"/>
</dbReference>
<protein>
    <submittedName>
        <fullName evidence="6">Transcriptional regulator</fullName>
    </submittedName>
</protein>
<dbReference type="InterPro" id="IPR012318">
    <property type="entry name" value="HTH_CRP"/>
</dbReference>
<dbReference type="EMBL" id="AP019791">
    <property type="protein sequence ID" value="BBL78287.1"/>
    <property type="molecule type" value="Genomic_DNA"/>
</dbReference>
<dbReference type="Gene3D" id="2.60.120.10">
    <property type="entry name" value="Jelly Rolls"/>
    <property type="match status" value="1"/>
</dbReference>
<dbReference type="PRINTS" id="PR00034">
    <property type="entry name" value="HTHCRP"/>
</dbReference>
<dbReference type="RefSeq" id="WP_143526449.1">
    <property type="nucleotide sequence ID" value="NZ_AP019791.1"/>
</dbReference>
<feature type="domain" description="Cyclic nucleotide-binding" evidence="4">
    <location>
        <begin position="32"/>
        <end position="134"/>
    </location>
</feature>
<dbReference type="InterPro" id="IPR000595">
    <property type="entry name" value="cNMP-bd_dom"/>
</dbReference>
<dbReference type="InterPro" id="IPR014710">
    <property type="entry name" value="RmlC-like_jellyroll"/>
</dbReference>
<dbReference type="PROSITE" id="PS51063">
    <property type="entry name" value="HTH_CRP_2"/>
    <property type="match status" value="1"/>
</dbReference>
<dbReference type="AlphaFoldDB" id="A0A510HIU8"/>
<evidence type="ECO:0000313" key="6">
    <source>
        <dbReference type="EMBL" id="BBL78287.1"/>
    </source>
</evidence>